<sequence>EELIGGNNNREWQVVKGVVSKENQSIRGSSPVQIDGNRLQKEVEQVMLNDVLVTQDKGIVTLGQSTYSPQGDGNGVEFLSNFLAGQMNVCLGQNILIDSPMQVDQVNPIFETSQSIVVLSSSEVGSKSIVGQDNNQYVNQMVIPKISSSLARLETIKGNVRDGKDSFEFCHLNKLASQFGNFAFYVHHFSTSRGSSLALDDEHDLVRNREPHDKGYFLDSCSTLHSSELLRRVVVDSEGFEDSDDVSFEFSSAEVENRLRSREEGLPLHV</sequence>
<organism evidence="1 2">
    <name type="scientific">Ilex paraguariensis</name>
    <name type="common">yerba mate</name>
    <dbReference type="NCBI Taxonomy" id="185542"/>
    <lineage>
        <taxon>Eukaryota</taxon>
        <taxon>Viridiplantae</taxon>
        <taxon>Streptophyta</taxon>
        <taxon>Embryophyta</taxon>
        <taxon>Tracheophyta</taxon>
        <taxon>Spermatophyta</taxon>
        <taxon>Magnoliopsida</taxon>
        <taxon>eudicotyledons</taxon>
        <taxon>Gunneridae</taxon>
        <taxon>Pentapetalae</taxon>
        <taxon>asterids</taxon>
        <taxon>campanulids</taxon>
        <taxon>Aquifoliales</taxon>
        <taxon>Aquifoliaceae</taxon>
        <taxon>Ilex</taxon>
    </lineage>
</organism>
<evidence type="ECO:0000313" key="1">
    <source>
        <dbReference type="EMBL" id="CAK9136209.1"/>
    </source>
</evidence>
<dbReference type="EMBL" id="CAUOFW020000741">
    <property type="protein sequence ID" value="CAK9136209.1"/>
    <property type="molecule type" value="Genomic_DNA"/>
</dbReference>
<gene>
    <name evidence="1" type="ORF">ILEXP_LOCUS3184</name>
</gene>
<dbReference type="AlphaFoldDB" id="A0ABC8QZU6"/>
<evidence type="ECO:0000313" key="2">
    <source>
        <dbReference type="Proteomes" id="UP001642360"/>
    </source>
</evidence>
<protein>
    <submittedName>
        <fullName evidence="1">Uncharacterized protein</fullName>
    </submittedName>
</protein>
<name>A0ABC8QZU6_9AQUA</name>
<feature type="non-terminal residue" evidence="1">
    <location>
        <position position="1"/>
    </location>
</feature>
<reference evidence="1 2" key="1">
    <citation type="submission" date="2024-02" db="EMBL/GenBank/DDBJ databases">
        <authorList>
            <person name="Vignale AGUSTIN F."/>
            <person name="Sosa J E."/>
            <person name="Modenutti C."/>
        </authorList>
    </citation>
    <scope>NUCLEOTIDE SEQUENCE [LARGE SCALE GENOMIC DNA]</scope>
</reference>
<keyword evidence="2" id="KW-1185">Reference proteome</keyword>
<proteinExistence type="predicted"/>
<dbReference type="Proteomes" id="UP001642360">
    <property type="component" value="Unassembled WGS sequence"/>
</dbReference>
<comment type="caution">
    <text evidence="1">The sequence shown here is derived from an EMBL/GenBank/DDBJ whole genome shotgun (WGS) entry which is preliminary data.</text>
</comment>
<accession>A0ABC8QZU6</accession>